<feature type="domain" description="C2" evidence="8">
    <location>
        <begin position="165"/>
        <end position="297"/>
    </location>
</feature>
<dbReference type="PANTHER" id="PTHR12187:SF11">
    <property type="entry name" value="PHOSPHATIDYLINOSITOL-3,4-BISPHOSPHATE 4-PHOSPHATASE"/>
    <property type="match status" value="1"/>
</dbReference>
<evidence type="ECO:0000256" key="4">
    <source>
        <dbReference type="ARBA" id="ARBA00022801"/>
    </source>
</evidence>
<evidence type="ECO:0000259" key="7">
    <source>
        <dbReference type="PROSITE" id="PS50003"/>
    </source>
</evidence>
<dbReference type="EnsemblMetazoa" id="XM_024228031.1">
    <property type="protein sequence ID" value="XP_024083799.1"/>
    <property type="gene ID" value="LOC106672890"/>
</dbReference>
<dbReference type="InterPro" id="IPR039034">
    <property type="entry name" value="INPP4"/>
</dbReference>
<dbReference type="OMA" id="CRRENTY"/>
<feature type="domain" description="PH" evidence="7">
    <location>
        <begin position="28"/>
        <end position="145"/>
    </location>
</feature>
<dbReference type="AlphaFoldDB" id="A0A8I6TKL3"/>
<dbReference type="UniPathway" id="UPA00944"/>
<reference evidence="9" key="1">
    <citation type="submission" date="2022-01" db="UniProtKB">
        <authorList>
            <consortium name="EnsemblMetazoa"/>
        </authorList>
    </citation>
    <scope>IDENTIFICATION</scope>
</reference>
<dbReference type="GO" id="GO:0016316">
    <property type="term" value="F:phosphatidylinositol-3,4-bisphosphate 4-phosphatase activity"/>
    <property type="evidence" value="ECO:0007669"/>
    <property type="project" value="UniProtKB-EC"/>
</dbReference>
<dbReference type="InterPro" id="IPR001849">
    <property type="entry name" value="PH_domain"/>
</dbReference>
<keyword evidence="10" id="KW-1185">Reference proteome</keyword>
<accession>A0A8I6TKL3</accession>
<protein>
    <recommendedName>
        <fullName evidence="3">phosphatidylinositol-3,4-bisphosphate 4-phosphatase</fullName>
        <ecNumber evidence="3">3.1.3.66</ecNumber>
    </recommendedName>
</protein>
<dbReference type="KEGG" id="clec:106672890"/>
<evidence type="ECO:0000313" key="10">
    <source>
        <dbReference type="Proteomes" id="UP000494040"/>
    </source>
</evidence>
<dbReference type="PROSITE" id="PS50003">
    <property type="entry name" value="PH_DOMAIN"/>
    <property type="match status" value="1"/>
</dbReference>
<dbReference type="InterPro" id="IPR011993">
    <property type="entry name" value="PH-like_dom_sf"/>
</dbReference>
<dbReference type="PANTHER" id="PTHR12187">
    <property type="entry name" value="AGAP000124-PA"/>
    <property type="match status" value="1"/>
</dbReference>
<keyword evidence="6" id="KW-0175">Coiled coil</keyword>
<evidence type="ECO:0000256" key="6">
    <source>
        <dbReference type="SAM" id="Coils"/>
    </source>
</evidence>
<feature type="coiled-coil region" evidence="6">
    <location>
        <begin position="546"/>
        <end position="573"/>
    </location>
</feature>
<dbReference type="GO" id="GO:0005737">
    <property type="term" value="C:cytoplasm"/>
    <property type="evidence" value="ECO:0007669"/>
    <property type="project" value="TreeGrafter"/>
</dbReference>
<dbReference type="Proteomes" id="UP000494040">
    <property type="component" value="Unassembled WGS sequence"/>
</dbReference>
<comment type="similarity">
    <text evidence="2">Belongs to the inositol 3,4-bisphosphate 4-phosphatase family.</text>
</comment>
<keyword evidence="4" id="KW-0378">Hydrolase</keyword>
<keyword evidence="5" id="KW-0443">Lipid metabolism</keyword>
<evidence type="ECO:0000256" key="2">
    <source>
        <dbReference type="ARBA" id="ARBA00006306"/>
    </source>
</evidence>
<dbReference type="Pfam" id="PF00169">
    <property type="entry name" value="PH"/>
    <property type="match status" value="1"/>
</dbReference>
<sequence length="1218" mass="138279">MRFNKQELMTLATQPSQEFDKEGVLIIKERQEGFFRRTDRRDSKRGKKTKGLQELSCYSGANKVSQERWCRLRGNLLFYFKNHYQWSEPVGVIVLEQFTIKIDPAGLEPYYGFTIVFEGGMEQQCGTSSEEERNSWLEVIQMSGYAKLRAKLLHLEQKLELKRGHDPDLDVQMWRLRRGNTIDPAELPICEVSLSCDNLLCDGHGRPPSSLVTAHVFVPSAAVWLKYSNTEIIQRSSNPSFLCTISFRSSDGLISDSKIKFTAFDVRETISHTSTPIGNACVTLGTLQDNDKLRIPLKGNSNATVGFLSIIVWSHEREKSNLSTESTPLKTISNHDVKVCCHRRSQSLPPRLGCKLKLPRQGDFKSWFGNANIHTYRFHSGLGGDICVQEVMAESTLCFLFPQQLLGLWINEEKELLQEVAGIGELVEPWHSLQVQLLDKHLYFMRLYSQAKQNLQAHKGSFFKPSSRKLDKSLEFAPVNLHLQRIWVQNDTLKKCGFYDTITVGAFTAHSHKSKTGGLIKLLQQLKESPIKSKLDAPSIDKIVVAHDAIQAIKQLRREVVEAMRLLMKLAKEKKTPGMLSICDDMVKKTRTLLTLWDAGLVEEALTFVEEHKVTEPLTQEEIPMSPFKRITQHLQFHDFKTTDEEPVTPDSPTHNCHSFWSAHSTRRTTYVPYSDYEDEENKIDENSNEMNDQLEDNIRCINNPDEEDNTKEEELSKVEVVSNGHEHEVGRMFLDTHAMCSSPSANYYKPTDEPEPWDLTQLNIEASVMCLVSKVKFLCGRCGSPAVRLRSSNNSIARSQSFRSELCTQKQEQSFSQTYNTEENSKTLSNDGINQVTEKTNSVRNKFTEGLELTNIVDWTRELRPSMKKLRQAMDGLLKTARLTHSVFRLQEDNKAAQRSCYVRYRRNVCFSHALTSVVTGLIARLCCQNPDPTFLHILSSVGPLVIFEGLLSYYGGEIDMWGDMVVAIEDLSTVTFKLTQYTAGSKQNAQQPKITGSRPSLGVVIPVPEAVYSLLPLTSTSNSISFNITPVFFNVGINEAATLAESIGNTKAHDKSNADNFCRLNEYYHRYRRLGFLPQSTVKGMPYCKSNTTLNDLMSRLKHEVETPKSKNVQILQLAGHICRKMKGIRFTSCKSAKDRTGMSVTLEQVNILSSEYDLAEHEYQKALDCMRSEGCRRENSYKNVGIRKYAFNSLQLFTLPKLYRPPAGTYGSVQT</sequence>
<dbReference type="OrthoDB" id="159395at2759"/>
<dbReference type="InterPro" id="IPR000008">
    <property type="entry name" value="C2_dom"/>
</dbReference>
<dbReference type="SUPFAM" id="SSF49562">
    <property type="entry name" value="C2 domain (Calcium/lipid-binding domain, CaLB)"/>
    <property type="match status" value="1"/>
</dbReference>
<dbReference type="SMART" id="SM00233">
    <property type="entry name" value="PH"/>
    <property type="match status" value="1"/>
</dbReference>
<organism evidence="9 10">
    <name type="scientific">Cimex lectularius</name>
    <name type="common">Bed bug</name>
    <name type="synonym">Acanthia lectularia</name>
    <dbReference type="NCBI Taxonomy" id="79782"/>
    <lineage>
        <taxon>Eukaryota</taxon>
        <taxon>Metazoa</taxon>
        <taxon>Ecdysozoa</taxon>
        <taxon>Arthropoda</taxon>
        <taxon>Hexapoda</taxon>
        <taxon>Insecta</taxon>
        <taxon>Pterygota</taxon>
        <taxon>Neoptera</taxon>
        <taxon>Paraneoptera</taxon>
        <taxon>Hemiptera</taxon>
        <taxon>Heteroptera</taxon>
        <taxon>Panheteroptera</taxon>
        <taxon>Cimicomorpha</taxon>
        <taxon>Cimicidae</taxon>
        <taxon>Cimex</taxon>
    </lineage>
</organism>
<evidence type="ECO:0000256" key="1">
    <source>
        <dbReference type="ARBA" id="ARBA00004847"/>
    </source>
</evidence>
<evidence type="ECO:0000259" key="8">
    <source>
        <dbReference type="PROSITE" id="PS50004"/>
    </source>
</evidence>
<evidence type="ECO:0000256" key="3">
    <source>
        <dbReference type="ARBA" id="ARBA00013037"/>
    </source>
</evidence>
<dbReference type="Gene3D" id="2.30.29.30">
    <property type="entry name" value="Pleckstrin-homology domain (PH domain)/Phosphotyrosine-binding domain (PTB)"/>
    <property type="match status" value="1"/>
</dbReference>
<dbReference type="SUPFAM" id="SSF50729">
    <property type="entry name" value="PH domain-like"/>
    <property type="match status" value="1"/>
</dbReference>
<dbReference type="RefSeq" id="XP_024083799.1">
    <property type="nucleotide sequence ID" value="XM_024228031.1"/>
</dbReference>
<proteinExistence type="inferred from homology"/>
<dbReference type="EC" id="3.1.3.66" evidence="3"/>
<evidence type="ECO:0000256" key="5">
    <source>
        <dbReference type="ARBA" id="ARBA00023098"/>
    </source>
</evidence>
<dbReference type="PROSITE" id="PS50004">
    <property type="entry name" value="C2"/>
    <property type="match status" value="1"/>
</dbReference>
<evidence type="ECO:0000313" key="9">
    <source>
        <dbReference type="EnsemblMetazoa" id="XP_024083799.1"/>
    </source>
</evidence>
<comment type="pathway">
    <text evidence="1">Signal transduction; phosphatidylinositol signaling pathway.</text>
</comment>
<dbReference type="GeneID" id="106672890"/>
<name>A0A8I6TKL3_CIMLE</name>
<dbReference type="InterPro" id="IPR035892">
    <property type="entry name" value="C2_domain_sf"/>
</dbReference>